<dbReference type="EMBL" id="SWLB01000011">
    <property type="protein sequence ID" value="KAF3332386.1"/>
    <property type="molecule type" value="Genomic_DNA"/>
</dbReference>
<dbReference type="AlphaFoldDB" id="A0A833R2Z8"/>
<sequence>MMGTIRAVPFHMVQAHSKSLTPLFQRYVQDVEDCSESDLESGFGNPPSVYEVELSAIGESDKAPSKFVSSGFFGFEASDNNCKKDTKFELELLELQLPRASHEMVGKGTLGTVYRLLLDDGRVLAAKVLEDSNPSNRGPGREPLDWTAMLRLLLGAARGLSWIHQEYSGIPHGSIISCNILIGQNHEACISDFGMPLFSLAYDVIAHLGGYMAPEQADSNTLSQEVDVYSFGVLILEVLTGRVPTQCLPLLPDSTSKKKHTKSVGVASLDE</sequence>
<dbReference type="GO" id="GO:0005524">
    <property type="term" value="F:ATP binding"/>
    <property type="evidence" value="ECO:0007669"/>
    <property type="project" value="InterPro"/>
</dbReference>
<evidence type="ECO:0000259" key="1">
    <source>
        <dbReference type="PROSITE" id="PS50011"/>
    </source>
</evidence>
<dbReference type="OrthoDB" id="633138at2759"/>
<proteinExistence type="predicted"/>
<keyword evidence="2" id="KW-0808">Transferase</keyword>
<dbReference type="GO" id="GO:0004672">
    <property type="term" value="F:protein kinase activity"/>
    <property type="evidence" value="ECO:0007669"/>
    <property type="project" value="InterPro"/>
</dbReference>
<dbReference type="Proteomes" id="UP000623129">
    <property type="component" value="Unassembled WGS sequence"/>
</dbReference>
<evidence type="ECO:0000313" key="3">
    <source>
        <dbReference type="Proteomes" id="UP000623129"/>
    </source>
</evidence>
<keyword evidence="3" id="KW-1185">Reference proteome</keyword>
<evidence type="ECO:0000313" key="2">
    <source>
        <dbReference type="EMBL" id="KAF3332386.1"/>
    </source>
</evidence>
<dbReference type="SUPFAM" id="SSF56112">
    <property type="entry name" value="Protein kinase-like (PK-like)"/>
    <property type="match status" value="1"/>
</dbReference>
<gene>
    <name evidence="2" type="ORF">FCM35_KLT01963</name>
</gene>
<dbReference type="PROSITE" id="PS50011">
    <property type="entry name" value="PROTEIN_KINASE_DOM"/>
    <property type="match status" value="1"/>
</dbReference>
<reference evidence="2" key="1">
    <citation type="submission" date="2020-01" db="EMBL/GenBank/DDBJ databases">
        <title>Genome sequence of Kobresia littledalei, the first chromosome-level genome in the family Cyperaceae.</title>
        <authorList>
            <person name="Qu G."/>
        </authorList>
    </citation>
    <scope>NUCLEOTIDE SEQUENCE</scope>
    <source>
        <strain evidence="2">C.B.Clarke</strain>
        <tissue evidence="2">Leaf</tissue>
    </source>
</reference>
<accession>A0A833R2Z8</accession>
<dbReference type="InterPro" id="IPR011009">
    <property type="entry name" value="Kinase-like_dom_sf"/>
</dbReference>
<keyword evidence="2" id="KW-0418">Kinase</keyword>
<dbReference type="Pfam" id="PF07714">
    <property type="entry name" value="PK_Tyr_Ser-Thr"/>
    <property type="match status" value="1"/>
</dbReference>
<dbReference type="InterPro" id="IPR000719">
    <property type="entry name" value="Prot_kinase_dom"/>
</dbReference>
<dbReference type="InterPro" id="IPR001245">
    <property type="entry name" value="Ser-Thr/Tyr_kinase_cat_dom"/>
</dbReference>
<organism evidence="2 3">
    <name type="scientific">Carex littledalei</name>
    <dbReference type="NCBI Taxonomy" id="544730"/>
    <lineage>
        <taxon>Eukaryota</taxon>
        <taxon>Viridiplantae</taxon>
        <taxon>Streptophyta</taxon>
        <taxon>Embryophyta</taxon>
        <taxon>Tracheophyta</taxon>
        <taxon>Spermatophyta</taxon>
        <taxon>Magnoliopsida</taxon>
        <taxon>Liliopsida</taxon>
        <taxon>Poales</taxon>
        <taxon>Cyperaceae</taxon>
        <taxon>Cyperoideae</taxon>
        <taxon>Cariceae</taxon>
        <taxon>Carex</taxon>
        <taxon>Carex subgen. Euthyceras</taxon>
    </lineage>
</organism>
<protein>
    <submittedName>
        <fullName evidence="2">Leucine-rich repeat receptor-like protein kinase PXC1</fullName>
    </submittedName>
</protein>
<feature type="domain" description="Protein kinase" evidence="1">
    <location>
        <begin position="35"/>
        <end position="271"/>
    </location>
</feature>
<name>A0A833R2Z8_9POAL</name>
<keyword evidence="2" id="KW-0675">Receptor</keyword>
<dbReference type="PANTHER" id="PTHR48007">
    <property type="entry name" value="LEUCINE-RICH REPEAT RECEPTOR-LIKE PROTEIN KINASE PXC1"/>
    <property type="match status" value="1"/>
</dbReference>
<dbReference type="InterPro" id="IPR046959">
    <property type="entry name" value="PRK1-6/SRF4-like"/>
</dbReference>
<dbReference type="PANTHER" id="PTHR48007:SF4">
    <property type="entry name" value="LEUCINE-RICH REPEAT RECEPTOR-LIKE PROTEIN KINASE PXC1"/>
    <property type="match status" value="1"/>
</dbReference>
<dbReference type="Gene3D" id="1.10.510.10">
    <property type="entry name" value="Transferase(Phosphotransferase) domain 1"/>
    <property type="match status" value="1"/>
</dbReference>
<comment type="caution">
    <text evidence="2">The sequence shown here is derived from an EMBL/GenBank/DDBJ whole genome shotgun (WGS) entry which is preliminary data.</text>
</comment>